<dbReference type="InterPro" id="IPR014853">
    <property type="entry name" value="VWF/SSPO/ZAN-like_Cys-rich_dom"/>
</dbReference>
<dbReference type="SMART" id="SM00832">
    <property type="entry name" value="C8"/>
    <property type="match status" value="2"/>
</dbReference>
<dbReference type="Pfam" id="PF23244">
    <property type="entry name" value="VWF"/>
    <property type="match status" value="1"/>
</dbReference>
<evidence type="ECO:0000256" key="4">
    <source>
        <dbReference type="SAM" id="MobiDB-lite"/>
    </source>
</evidence>
<dbReference type="PANTHER" id="PTHR11339:SF289">
    <property type="entry name" value="VWFD DOMAIN-CONTAINING PROTEIN"/>
    <property type="match status" value="1"/>
</dbReference>
<evidence type="ECO:0000256" key="1">
    <source>
        <dbReference type="ARBA" id="ARBA00022737"/>
    </source>
</evidence>
<evidence type="ECO:0000313" key="7">
    <source>
        <dbReference type="EMBL" id="KAJ7329598.1"/>
    </source>
</evidence>
<organism evidence="7 8">
    <name type="scientific">Phrynocephalus forsythii</name>
    <dbReference type="NCBI Taxonomy" id="171643"/>
    <lineage>
        <taxon>Eukaryota</taxon>
        <taxon>Metazoa</taxon>
        <taxon>Chordata</taxon>
        <taxon>Craniata</taxon>
        <taxon>Vertebrata</taxon>
        <taxon>Euteleostomi</taxon>
        <taxon>Lepidosauria</taxon>
        <taxon>Squamata</taxon>
        <taxon>Bifurcata</taxon>
        <taxon>Unidentata</taxon>
        <taxon>Episquamata</taxon>
        <taxon>Toxicofera</taxon>
        <taxon>Iguania</taxon>
        <taxon>Acrodonta</taxon>
        <taxon>Agamidae</taxon>
        <taxon>Agaminae</taxon>
        <taxon>Phrynocephalus</taxon>
    </lineage>
</organism>
<evidence type="ECO:0000313" key="8">
    <source>
        <dbReference type="Proteomes" id="UP001142489"/>
    </source>
</evidence>
<dbReference type="OrthoDB" id="160294at2759"/>
<dbReference type="GO" id="GO:0005615">
    <property type="term" value="C:extracellular space"/>
    <property type="evidence" value="ECO:0007669"/>
    <property type="project" value="TreeGrafter"/>
</dbReference>
<proteinExistence type="predicted"/>
<dbReference type="InterPro" id="IPR036084">
    <property type="entry name" value="Ser_inhib-like_sf"/>
</dbReference>
<dbReference type="PROSITE" id="PS51233">
    <property type="entry name" value="VWFD"/>
    <property type="match status" value="3"/>
</dbReference>
<keyword evidence="5" id="KW-0472">Membrane</keyword>
<feature type="domain" description="VWFD" evidence="6">
    <location>
        <begin position="917"/>
        <end position="1086"/>
    </location>
</feature>
<name>A0A9Q1B2D2_9SAUR</name>
<dbReference type="InterPro" id="IPR050780">
    <property type="entry name" value="Mucin_vWF_Thrombospondin_sf"/>
</dbReference>
<dbReference type="Pfam" id="PF01826">
    <property type="entry name" value="TIL"/>
    <property type="match status" value="1"/>
</dbReference>
<dbReference type="PANTHER" id="PTHR11339">
    <property type="entry name" value="EXTRACELLULAR MATRIX GLYCOPROTEIN RELATED"/>
    <property type="match status" value="1"/>
</dbReference>
<keyword evidence="8" id="KW-1185">Reference proteome</keyword>
<accession>A0A9Q1B2D2</accession>
<sequence>GFCFYFLLSSMKFPVLFLILLFSVYVAGFIHIGDGDLPELPLLFSGLMNAGDADLQGSDESKEKIVSEGDFLNIGHVHLQASDEKEEGTALYGKPADKPQHVPDSAPLYLKKDTDVHTGEASTWGTGLYKTFDNRMFAFTSLCNFTFCRHCVESGREFNIEMNRNKEGTIGQLSIVLDANTITVKAGRVFVNQKYVQVPFDNKMIRIKKYGDYTKLESRRGILTLVWNNKDKLSIILHKKYSTCGLCGDSHGSTGKGITNLIKDSKIPDTSCPEPVIEQTPKCDDGKVYCQDIISKYFKSCKNVGNLYFEYVRLCTEQYCKTGNGLDVCPILFELARQCSSGGPGPYEVWRSDPEVPCATPACPESEIYTDCAPSNQATCSYMSPVQDAGCVGGCVCPEGYVRDDIGGSGKCIEKTKCACTFNGKVYRSGETRESTCNSECACQDTKWTCTEPLCPGRCEVEGPFITTFDGSSYIHAGDCHFIAIQGKDWSLSVELRPCHTGPGDTCLKSVTLVLGLTVSADRYIFHSNGTFFNEKIKHMNYYASDTIVIFRQSSFYIEAEVYFGLKLQIQIAPTMQLYASLPAKKYTNTGGLCGSFNNKADDDFMSSQNILEVTSEAFASSWEMMTCPKARHLSCASIEKENFAKEHCAVLTDPNGVFAPGHSTVDYRPYHERCLLSTCACEKVNDCLCTALGNYVKACAKHGMHITGWRKGICEESCEDGKVFHYDAKACNTSCHSLSEWDLSCDVTNTPVDGCVCPEGQYANSKGMCVKQNLCDCYLDDKVLISGQHIQIDNYTCVCRRGQIFCHSLSDLKPVNCTGGAEFVSCSEPNAKIRTDEMCSGLLIVPLMTADLSCRPGCYCPLGLVRDSEGKCIPRAHCPCSYSGRKYEQGSTINVECNTCKCEQGSWICTGSKCQSSCHIYGDGHIRTFDGKWYSYDGLCQYVLAEDYCGKEKGSFRILTESVPCCEDGVTCSRKITVVLKVRLLCSGMVLSVSCMQNVKQTKTFTPYILLDYIWSSSGSDGITLIWDKNTRVSIIVDPNWTGELCGLCGNHNGNLQDDFTTRLGSLAVGPVEFGNSWKTSPTCSDRVAESFPCDANAYCRDWAMRKCEIIRDFRFRACHSRVDPTPYHKACIEEACACSMEGEYLGFCTAVAMYAEACSAVGVYVYPGVLQTSALSSAITTMHLESAAGIMNPVEL</sequence>
<protein>
    <recommendedName>
        <fullName evidence="6">VWFD domain-containing protein</fullName>
    </recommendedName>
</protein>
<feature type="transmembrane region" description="Helical" evidence="5">
    <location>
        <begin position="15"/>
        <end position="33"/>
    </location>
</feature>
<dbReference type="CDD" id="cd19941">
    <property type="entry name" value="TIL"/>
    <property type="match status" value="3"/>
</dbReference>
<dbReference type="GO" id="GO:0031012">
    <property type="term" value="C:extracellular matrix"/>
    <property type="evidence" value="ECO:0007669"/>
    <property type="project" value="TreeGrafter"/>
</dbReference>
<dbReference type="InterPro" id="IPR001007">
    <property type="entry name" value="VWF_dom"/>
</dbReference>
<feature type="domain" description="VWFD" evidence="6">
    <location>
        <begin position="457"/>
        <end position="637"/>
    </location>
</feature>
<dbReference type="InterPro" id="IPR002919">
    <property type="entry name" value="TIL_dom"/>
</dbReference>
<keyword evidence="2" id="KW-1015">Disulfide bond</keyword>
<dbReference type="SMART" id="SM00215">
    <property type="entry name" value="VWC_out"/>
    <property type="match status" value="2"/>
</dbReference>
<dbReference type="Pfam" id="PF08742">
    <property type="entry name" value="C8"/>
    <property type="match status" value="2"/>
</dbReference>
<gene>
    <name evidence="7" type="ORF">JRQ81_015772</name>
</gene>
<keyword evidence="5" id="KW-1133">Transmembrane helix</keyword>
<dbReference type="InterPro" id="IPR001846">
    <property type="entry name" value="VWF_type-D"/>
</dbReference>
<dbReference type="SMART" id="SM00216">
    <property type="entry name" value="VWD"/>
    <property type="match status" value="3"/>
</dbReference>
<evidence type="ECO:0000256" key="3">
    <source>
        <dbReference type="ARBA" id="ARBA00023180"/>
    </source>
</evidence>
<comment type="caution">
    <text evidence="7">The sequence shown here is derived from an EMBL/GenBank/DDBJ whole genome shotgun (WGS) entry which is preliminary data.</text>
</comment>
<evidence type="ECO:0000256" key="2">
    <source>
        <dbReference type="ARBA" id="ARBA00023157"/>
    </source>
</evidence>
<reference evidence="7" key="1">
    <citation type="journal article" date="2023" name="DNA Res.">
        <title>Chromosome-level genome assembly of Phrynocephalus forsythii using third-generation DNA sequencing and Hi-C analysis.</title>
        <authorList>
            <person name="Qi Y."/>
            <person name="Zhao W."/>
            <person name="Zhao Y."/>
            <person name="Niu C."/>
            <person name="Cao S."/>
            <person name="Zhang Y."/>
        </authorList>
    </citation>
    <scope>NUCLEOTIDE SEQUENCE</scope>
    <source>
        <tissue evidence="7">Muscle</tissue>
    </source>
</reference>
<dbReference type="Proteomes" id="UP001142489">
    <property type="component" value="Unassembled WGS sequence"/>
</dbReference>
<evidence type="ECO:0000259" key="6">
    <source>
        <dbReference type="PROSITE" id="PS51233"/>
    </source>
</evidence>
<evidence type="ECO:0000256" key="5">
    <source>
        <dbReference type="SAM" id="Phobius"/>
    </source>
</evidence>
<dbReference type="Gene3D" id="2.10.25.10">
    <property type="entry name" value="Laminin"/>
    <property type="match status" value="3"/>
</dbReference>
<dbReference type="Pfam" id="PF00094">
    <property type="entry name" value="VWD"/>
    <property type="match status" value="3"/>
</dbReference>
<feature type="region of interest" description="Disordered" evidence="4">
    <location>
        <begin position="83"/>
        <end position="104"/>
    </location>
</feature>
<feature type="domain" description="VWFD" evidence="6">
    <location>
        <begin position="119"/>
        <end position="291"/>
    </location>
</feature>
<dbReference type="FunFam" id="2.10.25.10:FF:000674">
    <property type="entry name" value="Mucin-2"/>
    <property type="match status" value="1"/>
</dbReference>
<dbReference type="SUPFAM" id="SSF57567">
    <property type="entry name" value="Serine protease inhibitors"/>
    <property type="match status" value="3"/>
</dbReference>
<feature type="non-terminal residue" evidence="7">
    <location>
        <position position="1198"/>
    </location>
</feature>
<keyword evidence="3" id="KW-0325">Glycoprotein</keyword>
<dbReference type="AlphaFoldDB" id="A0A9Q1B2D2"/>
<keyword evidence="5" id="KW-0812">Transmembrane</keyword>
<dbReference type="EMBL" id="JAPFRF010000006">
    <property type="protein sequence ID" value="KAJ7329598.1"/>
    <property type="molecule type" value="Genomic_DNA"/>
</dbReference>
<keyword evidence="1" id="KW-0677">Repeat</keyword>